<comment type="caution">
    <text evidence="1">The sequence shown here is derived from an EMBL/GenBank/DDBJ whole genome shotgun (WGS) entry which is preliminary data.</text>
</comment>
<name>A0ABV6NQT3_9BACI</name>
<accession>A0ABV6NQT3</accession>
<protein>
    <submittedName>
        <fullName evidence="1">Uncharacterized protein</fullName>
    </submittedName>
</protein>
<keyword evidence="2" id="KW-1185">Reference proteome</keyword>
<reference evidence="1 2" key="1">
    <citation type="submission" date="2024-09" db="EMBL/GenBank/DDBJ databases">
        <authorList>
            <person name="Sun Q."/>
            <person name="Mori K."/>
        </authorList>
    </citation>
    <scope>NUCLEOTIDE SEQUENCE [LARGE SCALE GENOMIC DNA]</scope>
    <source>
        <strain evidence="1 2">NCAIM B.02301</strain>
    </source>
</reference>
<evidence type="ECO:0000313" key="1">
    <source>
        <dbReference type="EMBL" id="MFC0562443.1"/>
    </source>
</evidence>
<dbReference type="EMBL" id="JBHLTR010000131">
    <property type="protein sequence ID" value="MFC0562443.1"/>
    <property type="molecule type" value="Genomic_DNA"/>
</dbReference>
<organism evidence="1 2">
    <name type="scientific">Halalkalibacter alkalisediminis</name>
    <dbReference type="NCBI Taxonomy" id="935616"/>
    <lineage>
        <taxon>Bacteria</taxon>
        <taxon>Bacillati</taxon>
        <taxon>Bacillota</taxon>
        <taxon>Bacilli</taxon>
        <taxon>Bacillales</taxon>
        <taxon>Bacillaceae</taxon>
        <taxon>Halalkalibacter</taxon>
    </lineage>
</organism>
<gene>
    <name evidence="1" type="ORF">ACFFH4_26805</name>
</gene>
<dbReference type="RefSeq" id="WP_273844730.1">
    <property type="nucleotide sequence ID" value="NZ_JAQQWT010000010.1"/>
</dbReference>
<proteinExistence type="predicted"/>
<dbReference type="Proteomes" id="UP001589833">
    <property type="component" value="Unassembled WGS sequence"/>
</dbReference>
<evidence type="ECO:0000313" key="2">
    <source>
        <dbReference type="Proteomes" id="UP001589833"/>
    </source>
</evidence>
<sequence>MTFEKGTEYKIAQTAKGHFNSAELLTIIRQSEKTIQFTLGNGKGHGSMPSEHMNYLVNRNELTLNKRALLNDGANEEKIG</sequence>